<dbReference type="FunFam" id="2.60.40.2690:FF:000001">
    <property type="entry name" value="Splicing factor 3a, subunit 2"/>
    <property type="match status" value="1"/>
</dbReference>
<dbReference type="Gene3D" id="1.10.418.10">
    <property type="entry name" value="Calponin-like domain"/>
    <property type="match status" value="1"/>
</dbReference>
<dbReference type="GO" id="GO:0008270">
    <property type="term" value="F:zinc ion binding"/>
    <property type="evidence" value="ECO:0007669"/>
    <property type="project" value="UniProtKB-KW"/>
</dbReference>
<comment type="caution">
    <text evidence="8">The sequence shown here is derived from an EMBL/GenBank/DDBJ whole genome shotgun (WGS) entry which is preliminary data.</text>
</comment>
<dbReference type="GO" id="GO:0071013">
    <property type="term" value="C:catalytic step 2 spliceosome"/>
    <property type="evidence" value="ECO:0007669"/>
    <property type="project" value="TreeGrafter"/>
</dbReference>
<keyword evidence="4" id="KW-0539">Nucleus</keyword>
<dbReference type="Gene3D" id="2.60.40.2690">
    <property type="match status" value="1"/>
</dbReference>
<gene>
    <name evidence="8" type="ORF">OTI717_LOCUS6533</name>
</gene>
<dbReference type="PANTHER" id="PTHR23205">
    <property type="entry name" value="SPLICING FACTOR 3A SUBUNIT 2"/>
    <property type="match status" value="1"/>
</dbReference>
<dbReference type="SUPFAM" id="SSF47576">
    <property type="entry name" value="Calponin-homology domain, CH-domain"/>
    <property type="match status" value="1"/>
</dbReference>
<dbReference type="GO" id="GO:0071004">
    <property type="term" value="C:U2-type prespliceosome"/>
    <property type="evidence" value="ECO:0007669"/>
    <property type="project" value="TreeGrafter"/>
</dbReference>
<dbReference type="AlphaFoldDB" id="A0A818MWN8"/>
<reference evidence="8" key="1">
    <citation type="submission" date="2021-02" db="EMBL/GenBank/DDBJ databases">
        <authorList>
            <person name="Nowell W R."/>
        </authorList>
    </citation>
    <scope>NUCLEOTIDE SEQUENCE</scope>
</reference>
<protein>
    <recommendedName>
        <fullName evidence="7">Calponin-homology (CH) domain-containing protein</fullName>
    </recommendedName>
</protein>
<evidence type="ECO:0000313" key="9">
    <source>
        <dbReference type="Proteomes" id="UP000663823"/>
    </source>
</evidence>
<organism evidence="8 9">
    <name type="scientific">Rotaria sordida</name>
    <dbReference type="NCBI Taxonomy" id="392033"/>
    <lineage>
        <taxon>Eukaryota</taxon>
        <taxon>Metazoa</taxon>
        <taxon>Spiralia</taxon>
        <taxon>Gnathifera</taxon>
        <taxon>Rotifera</taxon>
        <taxon>Eurotatoria</taxon>
        <taxon>Bdelloidea</taxon>
        <taxon>Philodinida</taxon>
        <taxon>Philodinidae</taxon>
        <taxon>Rotaria</taxon>
    </lineage>
</organism>
<evidence type="ECO:0000259" key="7">
    <source>
        <dbReference type="PROSITE" id="PS50021"/>
    </source>
</evidence>
<dbReference type="InterPro" id="IPR052092">
    <property type="entry name" value="SF3A2"/>
</dbReference>
<dbReference type="InterPro" id="IPR001715">
    <property type="entry name" value="CH_dom"/>
</dbReference>
<dbReference type="PROSITE" id="PS50021">
    <property type="entry name" value="CH"/>
    <property type="match status" value="1"/>
</dbReference>
<dbReference type="Pfam" id="PF00307">
    <property type="entry name" value="CH"/>
    <property type="match status" value="1"/>
</dbReference>
<dbReference type="EMBL" id="CAJOAX010000461">
    <property type="protein sequence ID" value="CAF3595593.1"/>
    <property type="molecule type" value="Genomic_DNA"/>
</dbReference>
<keyword evidence="2" id="KW-0863">Zinc-finger</keyword>
<evidence type="ECO:0000256" key="5">
    <source>
        <dbReference type="SAM" id="MobiDB-lite"/>
    </source>
</evidence>
<proteinExistence type="predicted"/>
<name>A0A818MWN8_9BILA</name>
<keyword evidence="1" id="KW-0479">Metal-binding</keyword>
<dbReference type="Proteomes" id="UP000663823">
    <property type="component" value="Unassembled WGS sequence"/>
</dbReference>
<evidence type="ECO:0000256" key="3">
    <source>
        <dbReference type="ARBA" id="ARBA00022833"/>
    </source>
</evidence>
<evidence type="ECO:0000256" key="6">
    <source>
        <dbReference type="SAM" id="Phobius"/>
    </source>
</evidence>
<dbReference type="InterPro" id="IPR031781">
    <property type="entry name" value="SF3A2_dom"/>
</dbReference>
<dbReference type="SMART" id="SM01050">
    <property type="entry name" value="CactinC_cactus"/>
    <property type="match status" value="1"/>
</dbReference>
<keyword evidence="6" id="KW-0472">Membrane</keyword>
<dbReference type="PANTHER" id="PTHR23205:SF0">
    <property type="entry name" value="SPLICING FACTOR 3A SUBUNIT 2"/>
    <property type="match status" value="1"/>
</dbReference>
<dbReference type="GO" id="GO:0000245">
    <property type="term" value="P:spliceosomal complex assembly"/>
    <property type="evidence" value="ECO:0007669"/>
    <property type="project" value="TreeGrafter"/>
</dbReference>
<sequence>ARRAARENQQSSDIVQPIKPHYEVRKFIKIGRPGYKVTKQRDPDTKQQSLLFQIDYPEISDNIVPKHRFMSGFEQHVEAPDRRWQYLLFAAEPYETIAFKIPSREVDKSEGKFWTYYNTETKQFFLQFAFKLESNKYSSDHASSTGRSYGPAPPAPPSSLRDYSNDYYTRKRIEQLHNRMDEIQISNFLKFINYHLSSKNEKKFVKDLSQDLSNGHILIDLIEIFSSTKLKREHGHTRFHSLTNVQYVLDYLKLHMQHINITPHDIVSGNRKQILALLWIIMKIFDFPSFHITTNKIIYNDNTIYSFGQDRNILLKWINNLLNKILNTNIIYIKDFYIETWLNNTYLSLIIKYLSSCSLKYGTLEYFQYIKQIDEFNLSNQKEYFELCLNLSNYCFNTITIIDYTDQTEKCLIRFFLELKQKILFMLKTNQIGKLTKTNPYTKQLYETVLETTNIETINEDNDYDEDKQHQQQLINQLNEKENFESLTNNQLLKEEENAISTEKLEQTTIETNNSEEYVVITESLLSSPIIQEQQNSLEMISSINDENLHNQNILKSRKIKKKKLTISVEKLTSTINSTSTTNDDLFVKIIECLRNRKLLTFKYICILICLCFSILIIFIHK</sequence>
<feature type="non-terminal residue" evidence="8">
    <location>
        <position position="622"/>
    </location>
</feature>
<keyword evidence="6" id="KW-0812">Transmembrane</keyword>
<dbReference type="SMART" id="SM00033">
    <property type="entry name" value="CH"/>
    <property type="match status" value="1"/>
</dbReference>
<dbReference type="GO" id="GO:0005686">
    <property type="term" value="C:U2 snRNP"/>
    <property type="evidence" value="ECO:0007669"/>
    <property type="project" value="TreeGrafter"/>
</dbReference>
<keyword evidence="3" id="KW-0862">Zinc</keyword>
<accession>A0A818MWN8</accession>
<keyword evidence="6" id="KW-1133">Transmembrane helix</keyword>
<dbReference type="Pfam" id="PF16835">
    <property type="entry name" value="SF3A2"/>
    <property type="match status" value="1"/>
</dbReference>
<evidence type="ECO:0000256" key="1">
    <source>
        <dbReference type="ARBA" id="ARBA00022723"/>
    </source>
</evidence>
<dbReference type="InterPro" id="IPR036872">
    <property type="entry name" value="CH_dom_sf"/>
</dbReference>
<feature type="domain" description="Calponin-homology (CH)" evidence="7">
    <location>
        <begin position="182"/>
        <end position="286"/>
    </location>
</feature>
<evidence type="ECO:0000313" key="8">
    <source>
        <dbReference type="EMBL" id="CAF3595593.1"/>
    </source>
</evidence>
<feature type="transmembrane region" description="Helical" evidence="6">
    <location>
        <begin position="602"/>
        <end position="620"/>
    </location>
</feature>
<evidence type="ECO:0000256" key="4">
    <source>
        <dbReference type="ARBA" id="ARBA00023242"/>
    </source>
</evidence>
<feature type="region of interest" description="Disordered" evidence="5">
    <location>
        <begin position="141"/>
        <end position="161"/>
    </location>
</feature>
<evidence type="ECO:0000256" key="2">
    <source>
        <dbReference type="ARBA" id="ARBA00022771"/>
    </source>
</evidence>